<feature type="domain" description="VOC" evidence="1">
    <location>
        <begin position="8"/>
        <end position="134"/>
    </location>
</feature>
<dbReference type="EMBL" id="BAABDF010000007">
    <property type="protein sequence ID" value="GAA3877451.1"/>
    <property type="molecule type" value="Genomic_DNA"/>
</dbReference>
<dbReference type="PROSITE" id="PS51819">
    <property type="entry name" value="VOC"/>
    <property type="match status" value="1"/>
</dbReference>
<dbReference type="InterPro" id="IPR029068">
    <property type="entry name" value="Glyas_Bleomycin-R_OHBP_Dase"/>
</dbReference>
<dbReference type="InterPro" id="IPR052537">
    <property type="entry name" value="Extradiol_RC_dioxygenase"/>
</dbReference>
<proteinExistence type="predicted"/>
<accession>A0ABP7KK44</accession>
<dbReference type="Pfam" id="PF00903">
    <property type="entry name" value="Glyoxalase"/>
    <property type="match status" value="1"/>
</dbReference>
<organism evidence="2 3">
    <name type="scientific">Celeribacter arenosi</name>
    <dbReference type="NCBI Taxonomy" id="792649"/>
    <lineage>
        <taxon>Bacteria</taxon>
        <taxon>Pseudomonadati</taxon>
        <taxon>Pseudomonadota</taxon>
        <taxon>Alphaproteobacteria</taxon>
        <taxon>Rhodobacterales</taxon>
        <taxon>Roseobacteraceae</taxon>
        <taxon>Celeribacter</taxon>
    </lineage>
</organism>
<dbReference type="InterPro" id="IPR004360">
    <property type="entry name" value="Glyas_Fos-R_dOase_dom"/>
</dbReference>
<dbReference type="RefSeq" id="WP_344848321.1">
    <property type="nucleotide sequence ID" value="NZ_BAABDF010000007.1"/>
</dbReference>
<gene>
    <name evidence="2" type="ORF">GCM10022404_28980</name>
</gene>
<dbReference type="PANTHER" id="PTHR36110">
    <property type="entry name" value="RING-CLEAVING DIOXYGENASE MHQE-RELATED"/>
    <property type="match status" value="1"/>
</dbReference>
<dbReference type="InterPro" id="IPR037523">
    <property type="entry name" value="VOC_core"/>
</dbReference>
<comment type="caution">
    <text evidence="2">The sequence shown here is derived from an EMBL/GenBank/DDBJ whole genome shotgun (WGS) entry which is preliminary data.</text>
</comment>
<dbReference type="SUPFAM" id="SSF54593">
    <property type="entry name" value="Glyoxalase/Bleomycin resistance protein/Dihydroxybiphenyl dioxygenase"/>
    <property type="match status" value="1"/>
</dbReference>
<evidence type="ECO:0000313" key="3">
    <source>
        <dbReference type="Proteomes" id="UP001399917"/>
    </source>
</evidence>
<name>A0ABP7KK44_9RHOB</name>
<dbReference type="Gene3D" id="3.10.180.10">
    <property type="entry name" value="2,3-Dihydroxybiphenyl 1,2-Dioxygenase, domain 1"/>
    <property type="match status" value="1"/>
</dbReference>
<protein>
    <submittedName>
        <fullName evidence="2">VOC family protein</fullName>
    </submittedName>
</protein>
<evidence type="ECO:0000313" key="2">
    <source>
        <dbReference type="EMBL" id="GAA3877451.1"/>
    </source>
</evidence>
<dbReference type="PANTHER" id="PTHR36110:SF4">
    <property type="entry name" value="RING-CLEAVING DIOXYGENASE MHQA-RELATED"/>
    <property type="match status" value="1"/>
</dbReference>
<keyword evidence="3" id="KW-1185">Reference proteome</keyword>
<sequence>MRKIQTQGVHHITITGADRQSTIDFWEGVLGMPFVFDQPNLDDASQGHLYFDPGDGRLITVFTSEDRKPDGKKINQGQGYLHHLAFEVSKVTFDHVVERLDARGIKHSGPKDRGFMDSIYFKDPVGMLIELAAYRFVPPQGHTHTDVLHRAHLIRVQAGDGHIGTVHLADAIEELVQEQTSTLSTDRSPKDPYP</sequence>
<dbReference type="Proteomes" id="UP001399917">
    <property type="component" value="Unassembled WGS sequence"/>
</dbReference>
<evidence type="ECO:0000259" key="1">
    <source>
        <dbReference type="PROSITE" id="PS51819"/>
    </source>
</evidence>
<reference evidence="3" key="1">
    <citation type="journal article" date="2019" name="Int. J. Syst. Evol. Microbiol.">
        <title>The Global Catalogue of Microorganisms (GCM) 10K type strain sequencing project: providing services to taxonomists for standard genome sequencing and annotation.</title>
        <authorList>
            <consortium name="The Broad Institute Genomics Platform"/>
            <consortium name="The Broad Institute Genome Sequencing Center for Infectious Disease"/>
            <person name="Wu L."/>
            <person name="Ma J."/>
        </authorList>
    </citation>
    <scope>NUCLEOTIDE SEQUENCE [LARGE SCALE GENOMIC DNA]</scope>
    <source>
        <strain evidence="3">JCM 17190</strain>
    </source>
</reference>